<name>A0AAN4MXA9_BACFG</name>
<protein>
    <submittedName>
        <fullName evidence="1">Uncharacterized protein</fullName>
    </submittedName>
</protein>
<proteinExistence type="predicted"/>
<organism evidence="1 2">
    <name type="scientific">Bacteroides fragilis str. 1007-1-F #10</name>
    <dbReference type="NCBI Taxonomy" id="1339295"/>
    <lineage>
        <taxon>Bacteria</taxon>
        <taxon>Pseudomonadati</taxon>
        <taxon>Bacteroidota</taxon>
        <taxon>Bacteroidia</taxon>
        <taxon>Bacteroidales</taxon>
        <taxon>Bacteroidaceae</taxon>
        <taxon>Bacteroides</taxon>
    </lineage>
</organism>
<comment type="caution">
    <text evidence="1">The sequence shown here is derived from an EMBL/GenBank/DDBJ whole genome shotgun (WGS) entry which is preliminary data.</text>
</comment>
<accession>A0AAN4MXA9</accession>
<dbReference type="AlphaFoldDB" id="A0AAN4MXA9"/>
<evidence type="ECO:0000313" key="2">
    <source>
        <dbReference type="Proteomes" id="UP000022433"/>
    </source>
</evidence>
<evidence type="ECO:0000313" key="1">
    <source>
        <dbReference type="EMBL" id="EYA13561.1"/>
    </source>
</evidence>
<reference evidence="1 2" key="1">
    <citation type="submission" date="2014-02" db="EMBL/GenBank/DDBJ databases">
        <authorList>
            <person name="Sears C."/>
            <person name="Carroll K."/>
            <person name="Sack B.R."/>
            <person name="Qadri F."/>
            <person name="Myers L.L."/>
            <person name="Chung G.-T."/>
            <person name="Escheverria P."/>
            <person name="Fraser C.M."/>
            <person name="Sadzewicz L."/>
            <person name="Shefchek K.A."/>
            <person name="Tallon L."/>
            <person name="Das S.P."/>
            <person name="Daugherty S."/>
            <person name="Mongodin E.F."/>
        </authorList>
    </citation>
    <scope>NUCLEOTIDE SEQUENCE [LARGE SCALE GENOMIC DNA]</scope>
    <source>
        <strain evidence="1 2">1007-1-F #10</strain>
    </source>
</reference>
<dbReference type="Proteomes" id="UP000022433">
    <property type="component" value="Unassembled WGS sequence"/>
</dbReference>
<sequence>MVLIYISTLERLESENPRTKDDILCLYYRSYYICAVFTEKNDIMA</sequence>
<dbReference type="EMBL" id="JGEA01000030">
    <property type="protein sequence ID" value="EYA13561.1"/>
    <property type="molecule type" value="Genomic_DNA"/>
</dbReference>
<gene>
    <name evidence="1" type="ORF">M104_3359</name>
</gene>